<dbReference type="PANTHER" id="PTHR11995:SF14">
    <property type="entry name" value="NADH DEHYDROGENASE [UBIQUINONE] IRON-SULFUR PROTEIN 7, MITOCHONDRIAL"/>
    <property type="match status" value="1"/>
</dbReference>
<protein>
    <recommendedName>
        <fullName evidence="5">NADH:ubiquinone oxidoreductase-like 20kDa subunit domain-containing protein</fullName>
    </recommendedName>
</protein>
<dbReference type="FunFam" id="3.40.50.12280:FF:000002">
    <property type="entry name" value="NADH-quinone oxidoreductase subunit B"/>
    <property type="match status" value="1"/>
</dbReference>
<dbReference type="SUPFAM" id="SSF56770">
    <property type="entry name" value="HydA/Nqo6-like"/>
    <property type="match status" value="1"/>
</dbReference>
<evidence type="ECO:0000256" key="4">
    <source>
        <dbReference type="ARBA" id="ARBA00023027"/>
    </source>
</evidence>
<name>X1THJ4_9ZZZZ</name>
<sequence length="187" mass="21545">MNEEKMGIAGINSEELMEWIGTAFGKTMEKTRLKDFVNFLTERLWNWSRRNSLWPLHWGLMCCSIEMAAAFSPRYDIERFGVLFRSTPRQVDILLVNGPVSRKVAPSIRRLYEQIPEPKWVIAMGECAISGGPYYDSYNILEGVEKVVPVDVYIPGCPVRPEALIDGFIQLREKIKKEKKGMFLQPK</sequence>
<dbReference type="GO" id="GO:0045271">
    <property type="term" value="C:respiratory chain complex I"/>
    <property type="evidence" value="ECO:0007669"/>
    <property type="project" value="TreeGrafter"/>
</dbReference>
<evidence type="ECO:0000256" key="1">
    <source>
        <dbReference type="ARBA" id="ARBA00009173"/>
    </source>
</evidence>
<evidence type="ECO:0000256" key="2">
    <source>
        <dbReference type="ARBA" id="ARBA00022448"/>
    </source>
</evidence>
<dbReference type="Gene3D" id="3.40.50.12280">
    <property type="match status" value="1"/>
</dbReference>
<dbReference type="InterPro" id="IPR006138">
    <property type="entry name" value="NADH_UQ_OxRdtase_20Kd_su"/>
</dbReference>
<dbReference type="EMBL" id="BARW01008031">
    <property type="protein sequence ID" value="GAI79484.1"/>
    <property type="molecule type" value="Genomic_DNA"/>
</dbReference>
<evidence type="ECO:0000259" key="5">
    <source>
        <dbReference type="Pfam" id="PF01058"/>
    </source>
</evidence>
<dbReference type="NCBIfam" id="NF005012">
    <property type="entry name" value="PRK06411.1"/>
    <property type="match status" value="1"/>
</dbReference>
<dbReference type="GO" id="GO:0009060">
    <property type="term" value="P:aerobic respiration"/>
    <property type="evidence" value="ECO:0007669"/>
    <property type="project" value="TreeGrafter"/>
</dbReference>
<proteinExistence type="inferred from homology"/>
<dbReference type="GO" id="GO:0051539">
    <property type="term" value="F:4 iron, 4 sulfur cluster binding"/>
    <property type="evidence" value="ECO:0007669"/>
    <property type="project" value="InterPro"/>
</dbReference>
<keyword evidence="3" id="KW-1278">Translocase</keyword>
<dbReference type="GO" id="GO:0048038">
    <property type="term" value="F:quinone binding"/>
    <property type="evidence" value="ECO:0007669"/>
    <property type="project" value="InterPro"/>
</dbReference>
<comment type="caution">
    <text evidence="6">The sequence shown here is derived from an EMBL/GenBank/DDBJ whole genome shotgun (WGS) entry which is preliminary data.</text>
</comment>
<dbReference type="GO" id="GO:0015990">
    <property type="term" value="P:electron transport coupled proton transport"/>
    <property type="evidence" value="ECO:0007669"/>
    <property type="project" value="TreeGrafter"/>
</dbReference>
<accession>X1THJ4</accession>
<dbReference type="AlphaFoldDB" id="X1THJ4"/>
<dbReference type="HAMAP" id="MF_01356">
    <property type="entry name" value="NDH1_NuoB"/>
    <property type="match status" value="1"/>
</dbReference>
<feature type="domain" description="NADH:ubiquinone oxidoreductase-like 20kDa subunit" evidence="5">
    <location>
        <begin position="62"/>
        <end position="170"/>
    </location>
</feature>
<gene>
    <name evidence="6" type="ORF">S12H4_16587</name>
</gene>
<dbReference type="PANTHER" id="PTHR11995">
    <property type="entry name" value="NADH DEHYDROGENASE"/>
    <property type="match status" value="1"/>
</dbReference>
<dbReference type="GO" id="GO:0008137">
    <property type="term" value="F:NADH dehydrogenase (ubiquinone) activity"/>
    <property type="evidence" value="ECO:0007669"/>
    <property type="project" value="InterPro"/>
</dbReference>
<dbReference type="NCBIfam" id="TIGR01957">
    <property type="entry name" value="nuoB_fam"/>
    <property type="match status" value="1"/>
</dbReference>
<keyword evidence="4" id="KW-0520">NAD</keyword>
<evidence type="ECO:0000313" key="6">
    <source>
        <dbReference type="EMBL" id="GAI79484.1"/>
    </source>
</evidence>
<dbReference type="Pfam" id="PF01058">
    <property type="entry name" value="Oxidored_q6"/>
    <property type="match status" value="1"/>
</dbReference>
<dbReference type="InterPro" id="IPR006137">
    <property type="entry name" value="NADH_UbQ_OxRdtase-like_20kDa"/>
</dbReference>
<keyword evidence="2" id="KW-0813">Transport</keyword>
<reference evidence="6" key="1">
    <citation type="journal article" date="2014" name="Front. Microbiol.">
        <title>High frequency of phylogenetically diverse reductive dehalogenase-homologous genes in deep subseafloor sedimentary metagenomes.</title>
        <authorList>
            <person name="Kawai M."/>
            <person name="Futagami T."/>
            <person name="Toyoda A."/>
            <person name="Takaki Y."/>
            <person name="Nishi S."/>
            <person name="Hori S."/>
            <person name="Arai W."/>
            <person name="Tsubouchi T."/>
            <person name="Morono Y."/>
            <person name="Uchiyama I."/>
            <person name="Ito T."/>
            <person name="Fujiyama A."/>
            <person name="Inagaki F."/>
            <person name="Takami H."/>
        </authorList>
    </citation>
    <scope>NUCLEOTIDE SEQUENCE</scope>
    <source>
        <strain evidence="6">Expedition CK06-06</strain>
    </source>
</reference>
<comment type="similarity">
    <text evidence="1">Belongs to the complex I 20 kDa subunit family.</text>
</comment>
<evidence type="ECO:0000256" key="3">
    <source>
        <dbReference type="ARBA" id="ARBA00022967"/>
    </source>
</evidence>
<organism evidence="6">
    <name type="scientific">marine sediment metagenome</name>
    <dbReference type="NCBI Taxonomy" id="412755"/>
    <lineage>
        <taxon>unclassified sequences</taxon>
        <taxon>metagenomes</taxon>
        <taxon>ecological metagenomes</taxon>
    </lineage>
</organism>